<proteinExistence type="predicted"/>
<evidence type="ECO:0000313" key="3">
    <source>
        <dbReference type="EMBL" id="KAF5358384.1"/>
    </source>
</evidence>
<feature type="domain" description="Rhamnogalacturonase A/B/Epimerase-like pectate lyase" evidence="2">
    <location>
        <begin position="65"/>
        <end position="290"/>
    </location>
</feature>
<dbReference type="SUPFAM" id="SSF51126">
    <property type="entry name" value="Pectin lyase-like"/>
    <property type="match status" value="2"/>
</dbReference>
<dbReference type="GO" id="GO:0004650">
    <property type="term" value="F:polygalacturonase activity"/>
    <property type="evidence" value="ECO:0007669"/>
    <property type="project" value="InterPro"/>
</dbReference>
<dbReference type="Proteomes" id="UP000559027">
    <property type="component" value="Unassembled WGS sequence"/>
</dbReference>
<feature type="chain" id="PRO_5034808809" description="Rhamnogalacturonase A/B/Epimerase-like pectate lyase domain-containing protein" evidence="1">
    <location>
        <begin position="23"/>
        <end position="781"/>
    </location>
</feature>
<accession>A0A8H5G4L6</accession>
<dbReference type="InterPro" id="IPR011050">
    <property type="entry name" value="Pectin_lyase_fold/virulence"/>
</dbReference>
<organism evidence="3 4">
    <name type="scientific">Leucocoprinus leucothites</name>
    <dbReference type="NCBI Taxonomy" id="201217"/>
    <lineage>
        <taxon>Eukaryota</taxon>
        <taxon>Fungi</taxon>
        <taxon>Dikarya</taxon>
        <taxon>Basidiomycota</taxon>
        <taxon>Agaricomycotina</taxon>
        <taxon>Agaricomycetes</taxon>
        <taxon>Agaricomycetidae</taxon>
        <taxon>Agaricales</taxon>
        <taxon>Agaricineae</taxon>
        <taxon>Agaricaceae</taxon>
        <taxon>Leucocoprinus</taxon>
    </lineage>
</organism>
<dbReference type="PANTHER" id="PTHR33928">
    <property type="entry name" value="POLYGALACTURONASE QRT3"/>
    <property type="match status" value="1"/>
</dbReference>
<keyword evidence="4" id="KW-1185">Reference proteome</keyword>
<feature type="domain" description="Rhamnogalacturonase A/B/Epimerase-like pectate lyase" evidence="2">
    <location>
        <begin position="414"/>
        <end position="478"/>
    </location>
</feature>
<dbReference type="OrthoDB" id="1046782at2759"/>
<dbReference type="InterPro" id="IPR024535">
    <property type="entry name" value="RHGA/B-epi-like_pectate_lyase"/>
</dbReference>
<dbReference type="Gene3D" id="2.160.20.10">
    <property type="entry name" value="Single-stranded right-handed beta-helix, Pectin lyase-like"/>
    <property type="match status" value="2"/>
</dbReference>
<evidence type="ECO:0000313" key="4">
    <source>
        <dbReference type="Proteomes" id="UP000559027"/>
    </source>
</evidence>
<dbReference type="EMBL" id="JAACJO010000005">
    <property type="protein sequence ID" value="KAF5358384.1"/>
    <property type="molecule type" value="Genomic_DNA"/>
</dbReference>
<dbReference type="PROSITE" id="PS51257">
    <property type="entry name" value="PROKAR_LIPOPROTEIN"/>
    <property type="match status" value="1"/>
</dbReference>
<keyword evidence="1" id="KW-0732">Signal</keyword>
<comment type="caution">
    <text evidence="3">The sequence shown here is derived from an EMBL/GenBank/DDBJ whole genome shotgun (WGS) entry which is preliminary data.</text>
</comment>
<dbReference type="InterPro" id="IPR039279">
    <property type="entry name" value="QRT3-like"/>
</dbReference>
<gene>
    <name evidence="3" type="ORF">D9756_001679</name>
</gene>
<dbReference type="Pfam" id="PF12708">
    <property type="entry name" value="Pect-lyase_RHGA_epim"/>
    <property type="match status" value="2"/>
</dbReference>
<dbReference type="PANTHER" id="PTHR33928:SF2">
    <property type="entry name" value="PECTATE LYASE SUPERFAMILY PROTEIN DOMAIN-CONTAINING PROTEIN-RELATED"/>
    <property type="match status" value="1"/>
</dbReference>
<dbReference type="AlphaFoldDB" id="A0A8H5G4L6"/>
<evidence type="ECO:0000259" key="2">
    <source>
        <dbReference type="Pfam" id="PF12708"/>
    </source>
</evidence>
<dbReference type="InterPro" id="IPR012334">
    <property type="entry name" value="Pectin_lyas_fold"/>
</dbReference>
<protein>
    <recommendedName>
        <fullName evidence="2">Rhamnogalacturonase A/B/Epimerase-like pectate lyase domain-containing protein</fullName>
    </recommendedName>
</protein>
<evidence type="ECO:0000256" key="1">
    <source>
        <dbReference type="SAM" id="SignalP"/>
    </source>
</evidence>
<dbReference type="CDD" id="cd23668">
    <property type="entry name" value="GH55_beta13glucanase-like"/>
    <property type="match status" value="1"/>
</dbReference>
<reference evidence="3 4" key="1">
    <citation type="journal article" date="2020" name="ISME J.">
        <title>Uncovering the hidden diversity of litter-decomposition mechanisms in mushroom-forming fungi.</title>
        <authorList>
            <person name="Floudas D."/>
            <person name="Bentzer J."/>
            <person name="Ahren D."/>
            <person name="Johansson T."/>
            <person name="Persson P."/>
            <person name="Tunlid A."/>
        </authorList>
    </citation>
    <scope>NUCLEOTIDE SEQUENCE [LARGE SCALE GENOMIC DNA]</scope>
    <source>
        <strain evidence="3 4">CBS 146.42</strain>
    </source>
</reference>
<dbReference type="FunFam" id="2.160.20.10:FF:000049">
    <property type="entry name" value="Putative exo-beta-1,3-glucanase"/>
    <property type="match status" value="1"/>
</dbReference>
<sequence length="781" mass="82070">MPPKLLASLVALLLSFIVTVHALGTSCSAPLGQGTAAPSDPFWLERIKHQGTAAFNPNPSGYQVFRNVKDFGAKGDGVTDDTAAINAAISAGSRCGQGSCGSSTVTPAIVYFPKGTYLVSAPIVAYYYTQLIGDARSPPTLLASQSFDGMAVIDADPYIPGGGGSQWYINQNNFFRSVRNFVIDVRRVPAEKSQGTGLHWQVSQATSLINIVVHMSTAANTAHQGIFMENGSGGFMGDLVFNGGKFGIWVGNQQFTVRNITVNNAQTGIFAIWNWGWTFQGVGFDLATGGTTSAQQTTGAEAIIDATVTNTPIFIRNSQPSNGRLAGSLVINNARLNNVPVAVGVANGAVVLAGGTTTIQSWGQGNIYSGTNGSGRFVQSNIVSANKPSVLLDGSGKIFGKSHPQYAAYAVNQFVSVKDNGARGDGRTDDTAALEAIFDKFAGCKIIFFDAGTYVVSSTLTIPAGTQIVGEAWSVIAGKGSAFQNINNPQPVVRVGTSGSQGLIEITDIMFTTIGPTPGAIVVEWNVKQPNGQNGGAGMWDSHIRLGGAAGTNLQDSQCPKSGAGGTTNCFAAFLALHLTPQSTAYLEGTWVWLADHDLDGSSQISIFSGRGILSESVGPVWMIGTAEHHVLYQYSLVNAKNHWMGLIQTETPYFQPNPAPPAPFTVNSAFKDPSFNGISASWALKVVGSTDIIVFGAGLYSFFQNYGQDCIAPATCQNQLVDIDSASSVTIYSLSTVATTFQVSVNEVGIVNQSGNINGFAATVTAWSRSASASKNHTRY</sequence>
<feature type="signal peptide" evidence="1">
    <location>
        <begin position="1"/>
        <end position="22"/>
    </location>
</feature>
<name>A0A8H5G4L6_9AGAR</name>